<comment type="similarity">
    <text evidence="1">Belongs to the AHA1 family.</text>
</comment>
<evidence type="ECO:0000313" key="3">
    <source>
        <dbReference type="EMBL" id="MCZ4298747.1"/>
    </source>
</evidence>
<comment type="caution">
    <text evidence="3">The sequence shown here is derived from an EMBL/GenBank/DDBJ whole genome shotgun (WGS) entry which is preliminary data.</text>
</comment>
<accession>A0ABT4LWL1</accession>
<dbReference type="InterPro" id="IPR023393">
    <property type="entry name" value="START-like_dom_sf"/>
</dbReference>
<gene>
    <name evidence="3" type="ORF">O4G74_11810</name>
</gene>
<dbReference type="Gene3D" id="3.30.530.20">
    <property type="match status" value="1"/>
</dbReference>
<evidence type="ECO:0000313" key="4">
    <source>
        <dbReference type="Proteomes" id="UP001083770"/>
    </source>
</evidence>
<dbReference type="Pfam" id="PF08327">
    <property type="entry name" value="AHSA1"/>
    <property type="match status" value="1"/>
</dbReference>
<dbReference type="SUPFAM" id="SSF55961">
    <property type="entry name" value="Bet v1-like"/>
    <property type="match status" value="1"/>
</dbReference>
<feature type="domain" description="Activator of Hsp90 ATPase homologue 1/2-like C-terminal" evidence="2">
    <location>
        <begin position="23"/>
        <end position="148"/>
    </location>
</feature>
<dbReference type="Proteomes" id="UP001083770">
    <property type="component" value="Unassembled WGS sequence"/>
</dbReference>
<proteinExistence type="inferred from homology"/>
<organism evidence="3 4">
    <name type="scientific">Henriciella marina</name>
    <dbReference type="NCBI Taxonomy" id="453851"/>
    <lineage>
        <taxon>Bacteria</taxon>
        <taxon>Pseudomonadati</taxon>
        <taxon>Pseudomonadota</taxon>
        <taxon>Alphaproteobacteria</taxon>
        <taxon>Hyphomonadales</taxon>
        <taxon>Hyphomonadaceae</taxon>
        <taxon>Henriciella</taxon>
    </lineage>
</organism>
<sequence length="183" mass="20281">MSETGMEVAGTAEDRQVYKAMIDAPIEVVWNTLVKTDEVLPFFFGAVCEAEDAALKPGNRMRMVTPNRKYASVVGEVLEFSPPHRYAHTFKFTQWDDDDCTVTYELRETPEGVEFSLVTTGVPAGTKTAKSMHQGGSFITQNLKSLVETGKPGFSGKMVMMLGPVMGFMTPSACRIENWPLKR</sequence>
<evidence type="ECO:0000256" key="1">
    <source>
        <dbReference type="ARBA" id="ARBA00006817"/>
    </source>
</evidence>
<dbReference type="EMBL" id="JAPWGW010000003">
    <property type="protein sequence ID" value="MCZ4298747.1"/>
    <property type="molecule type" value="Genomic_DNA"/>
</dbReference>
<keyword evidence="4" id="KW-1185">Reference proteome</keyword>
<dbReference type="InterPro" id="IPR013538">
    <property type="entry name" value="ASHA1/2-like_C"/>
</dbReference>
<reference evidence="3" key="1">
    <citation type="submission" date="2022-12" db="EMBL/GenBank/DDBJ databases">
        <title>Bacterial isolates from different developmental stages of Nematostella vectensis.</title>
        <authorList>
            <person name="Fraune S."/>
        </authorList>
    </citation>
    <scope>NUCLEOTIDE SEQUENCE</scope>
    <source>
        <strain evidence="3">G21632-S1</strain>
    </source>
</reference>
<dbReference type="RefSeq" id="WP_269402809.1">
    <property type="nucleotide sequence ID" value="NZ_JAPWGW010000003.1"/>
</dbReference>
<name>A0ABT4LWL1_9PROT</name>
<evidence type="ECO:0000259" key="2">
    <source>
        <dbReference type="Pfam" id="PF08327"/>
    </source>
</evidence>
<protein>
    <submittedName>
        <fullName evidence="3">SRPBCC domain-containing protein</fullName>
    </submittedName>
</protein>